<name>A0A382F2F9_9ZZZZ</name>
<protein>
    <submittedName>
        <fullName evidence="1">Uncharacterized protein</fullName>
    </submittedName>
</protein>
<dbReference type="EMBL" id="UINC01047364">
    <property type="protein sequence ID" value="SVB56554.1"/>
    <property type="molecule type" value="Genomic_DNA"/>
</dbReference>
<proteinExistence type="predicted"/>
<organism evidence="1">
    <name type="scientific">marine metagenome</name>
    <dbReference type="NCBI Taxonomy" id="408172"/>
    <lineage>
        <taxon>unclassified sequences</taxon>
        <taxon>metagenomes</taxon>
        <taxon>ecological metagenomes</taxon>
    </lineage>
</organism>
<accession>A0A382F2F9</accession>
<dbReference type="AlphaFoldDB" id="A0A382F2F9"/>
<gene>
    <name evidence="1" type="ORF">METZ01_LOCUS209408</name>
</gene>
<sequence length="23" mass="2489">VATSKNIKPIDTSVEKAELGLFQ</sequence>
<evidence type="ECO:0000313" key="1">
    <source>
        <dbReference type="EMBL" id="SVB56554.1"/>
    </source>
</evidence>
<feature type="non-terminal residue" evidence="1">
    <location>
        <position position="1"/>
    </location>
</feature>
<reference evidence="1" key="1">
    <citation type="submission" date="2018-05" db="EMBL/GenBank/DDBJ databases">
        <authorList>
            <person name="Lanie J.A."/>
            <person name="Ng W.-L."/>
            <person name="Kazmierczak K.M."/>
            <person name="Andrzejewski T.M."/>
            <person name="Davidsen T.M."/>
            <person name="Wayne K.J."/>
            <person name="Tettelin H."/>
            <person name="Glass J.I."/>
            <person name="Rusch D."/>
            <person name="Podicherti R."/>
            <person name="Tsui H.-C.T."/>
            <person name="Winkler M.E."/>
        </authorList>
    </citation>
    <scope>NUCLEOTIDE SEQUENCE</scope>
</reference>